<dbReference type="AlphaFoldDB" id="A0A9Q1JIJ0"/>
<evidence type="ECO:0000256" key="1">
    <source>
        <dbReference type="SAM" id="MobiDB-lite"/>
    </source>
</evidence>
<organism evidence="2 3">
    <name type="scientific">Carnegiea gigantea</name>
    <dbReference type="NCBI Taxonomy" id="171969"/>
    <lineage>
        <taxon>Eukaryota</taxon>
        <taxon>Viridiplantae</taxon>
        <taxon>Streptophyta</taxon>
        <taxon>Embryophyta</taxon>
        <taxon>Tracheophyta</taxon>
        <taxon>Spermatophyta</taxon>
        <taxon>Magnoliopsida</taxon>
        <taxon>eudicotyledons</taxon>
        <taxon>Gunneridae</taxon>
        <taxon>Pentapetalae</taxon>
        <taxon>Caryophyllales</taxon>
        <taxon>Cactineae</taxon>
        <taxon>Cactaceae</taxon>
        <taxon>Cactoideae</taxon>
        <taxon>Echinocereeae</taxon>
        <taxon>Carnegiea</taxon>
    </lineage>
</organism>
<reference evidence="2" key="1">
    <citation type="submission" date="2022-04" db="EMBL/GenBank/DDBJ databases">
        <title>Carnegiea gigantea Genome sequencing and assembly v2.</title>
        <authorList>
            <person name="Copetti D."/>
            <person name="Sanderson M.J."/>
            <person name="Burquez A."/>
            <person name="Wojciechowski M.F."/>
        </authorList>
    </citation>
    <scope>NUCLEOTIDE SEQUENCE</scope>
    <source>
        <strain evidence="2">SGP5-SGP5p</strain>
        <tissue evidence="2">Aerial part</tissue>
    </source>
</reference>
<protein>
    <submittedName>
        <fullName evidence="2">Uncharacterized protein</fullName>
    </submittedName>
</protein>
<proteinExistence type="predicted"/>
<evidence type="ECO:0000313" key="3">
    <source>
        <dbReference type="Proteomes" id="UP001153076"/>
    </source>
</evidence>
<feature type="region of interest" description="Disordered" evidence="1">
    <location>
        <begin position="68"/>
        <end position="99"/>
    </location>
</feature>
<dbReference type="Proteomes" id="UP001153076">
    <property type="component" value="Unassembled WGS sequence"/>
</dbReference>
<dbReference type="EMBL" id="JAKOGI010001722">
    <property type="protein sequence ID" value="KAJ8424264.1"/>
    <property type="molecule type" value="Genomic_DNA"/>
</dbReference>
<gene>
    <name evidence="2" type="ORF">Cgig2_033133</name>
</gene>
<comment type="caution">
    <text evidence="2">The sequence shown here is derived from an EMBL/GenBank/DDBJ whole genome shotgun (WGS) entry which is preliminary data.</text>
</comment>
<accession>A0A9Q1JIJ0</accession>
<keyword evidence="3" id="KW-1185">Reference proteome</keyword>
<name>A0A9Q1JIJ0_9CARY</name>
<sequence>MAFKQRDRDKYRMIKLVSDAKEFFEKGQIGESSSRTSPFSYTLQISQNRGCLSIDKPTVIGQIVEELDRDGNEDGNGDRNGQGGVSEVADLTQGHPRDDEDSLWDDLVASIDEVHAIVQLRNKCNSFPSLEGKYIDIISNSTPPAVQTDRVTKTATRFDKGKGITIETEHIDKGKGLMFSNVRTDIDDDRIEDDFSSDYKEDDGVYDGSVNDEADSYYSIVDEDELFEDNSEDEIDRYESMYTGGTMWEVEGDGETQYNPAVSAAWIAKKLYEDVRAYPSMAGIIAAIESMFPRACRRFVWFLLKELCESLLGPKLKALMMRASNAQDGHGSST</sequence>
<evidence type="ECO:0000313" key="2">
    <source>
        <dbReference type="EMBL" id="KAJ8424264.1"/>
    </source>
</evidence>